<dbReference type="EMBL" id="MPUH01000415">
    <property type="protein sequence ID" value="OMJ80644.1"/>
    <property type="molecule type" value="Genomic_DNA"/>
</dbReference>
<evidence type="ECO:0000313" key="3">
    <source>
        <dbReference type="Proteomes" id="UP000187209"/>
    </source>
</evidence>
<evidence type="ECO:0000313" key="2">
    <source>
        <dbReference type="EMBL" id="OMJ80644.1"/>
    </source>
</evidence>
<keyword evidence="1" id="KW-0472">Membrane</keyword>
<comment type="caution">
    <text evidence="2">The sequence shown here is derived from an EMBL/GenBank/DDBJ whole genome shotgun (WGS) entry which is preliminary data.</text>
</comment>
<keyword evidence="3" id="KW-1185">Reference proteome</keyword>
<proteinExistence type="predicted"/>
<accession>A0A1R2BV50</accession>
<gene>
    <name evidence="2" type="ORF">SteCoe_19080</name>
</gene>
<feature type="transmembrane region" description="Helical" evidence="1">
    <location>
        <begin position="151"/>
        <end position="168"/>
    </location>
</feature>
<keyword evidence="1" id="KW-0812">Transmembrane</keyword>
<keyword evidence="1" id="KW-1133">Transmembrane helix</keyword>
<sequence length="183" mass="21224">MIVTIILFATLGSSIKFPKENKPEKMQACYNIIGYKLNRDQDFLTDFFKQFNEPNFFINYYTADMLLKCYTTITLEEAKEVLMQEEKIYLEEYLEDLVRINITIYTIGKLDVNSDHEALYDEIKNLLSSQEGIREGEYDDQDEQSPIGIETFAFIGIVLICTALAYLASGKTENKVEEDQKDE</sequence>
<reference evidence="2 3" key="1">
    <citation type="submission" date="2016-11" db="EMBL/GenBank/DDBJ databases">
        <title>The macronuclear genome of Stentor coeruleus: a giant cell with tiny introns.</title>
        <authorList>
            <person name="Slabodnick M."/>
            <person name="Ruby J.G."/>
            <person name="Reiff S.B."/>
            <person name="Swart E.C."/>
            <person name="Gosai S."/>
            <person name="Prabakaran S."/>
            <person name="Witkowska E."/>
            <person name="Larue G.E."/>
            <person name="Fisher S."/>
            <person name="Freeman R.M."/>
            <person name="Gunawardena J."/>
            <person name="Chu W."/>
            <person name="Stover N.A."/>
            <person name="Gregory B.D."/>
            <person name="Nowacki M."/>
            <person name="Derisi J."/>
            <person name="Roy S.W."/>
            <person name="Marshall W.F."/>
            <person name="Sood P."/>
        </authorList>
    </citation>
    <scope>NUCLEOTIDE SEQUENCE [LARGE SCALE GENOMIC DNA]</scope>
    <source>
        <strain evidence="2">WM001</strain>
    </source>
</reference>
<evidence type="ECO:0000256" key="1">
    <source>
        <dbReference type="SAM" id="Phobius"/>
    </source>
</evidence>
<name>A0A1R2BV50_9CILI</name>
<organism evidence="2 3">
    <name type="scientific">Stentor coeruleus</name>
    <dbReference type="NCBI Taxonomy" id="5963"/>
    <lineage>
        <taxon>Eukaryota</taxon>
        <taxon>Sar</taxon>
        <taxon>Alveolata</taxon>
        <taxon>Ciliophora</taxon>
        <taxon>Postciliodesmatophora</taxon>
        <taxon>Heterotrichea</taxon>
        <taxon>Heterotrichida</taxon>
        <taxon>Stentoridae</taxon>
        <taxon>Stentor</taxon>
    </lineage>
</organism>
<protein>
    <submittedName>
        <fullName evidence="2">Uncharacterized protein</fullName>
    </submittedName>
</protein>
<dbReference type="AlphaFoldDB" id="A0A1R2BV50"/>
<dbReference type="Proteomes" id="UP000187209">
    <property type="component" value="Unassembled WGS sequence"/>
</dbReference>